<dbReference type="STRING" id="1797725.A3A49_00960"/>
<dbReference type="InterPro" id="IPR036397">
    <property type="entry name" value="RNaseH_sf"/>
</dbReference>
<dbReference type="PANTHER" id="PTHR47723">
    <property type="entry name" value="OS05G0353850 PROTEIN"/>
    <property type="match status" value="1"/>
</dbReference>
<dbReference type="InterPro" id="IPR053151">
    <property type="entry name" value="RNase_H-like"/>
</dbReference>
<dbReference type="GO" id="GO:0003676">
    <property type="term" value="F:nucleic acid binding"/>
    <property type="evidence" value="ECO:0007669"/>
    <property type="project" value="InterPro"/>
</dbReference>
<comment type="caution">
    <text evidence="2">The sequence shown here is derived from an EMBL/GenBank/DDBJ whole genome shotgun (WGS) entry which is preliminary data.</text>
</comment>
<organism evidence="2 3">
    <name type="scientific">Candidatus Curtissbacteria bacterium RIFCSPLOWO2_01_FULL_38_11b</name>
    <dbReference type="NCBI Taxonomy" id="1797725"/>
    <lineage>
        <taxon>Bacteria</taxon>
        <taxon>Candidatus Curtissiibacteriota</taxon>
    </lineage>
</organism>
<protein>
    <recommendedName>
        <fullName evidence="1">RNase H type-1 domain-containing protein</fullName>
    </recommendedName>
</protein>
<reference evidence="2 3" key="1">
    <citation type="journal article" date="2016" name="Nat. Commun.">
        <title>Thousands of microbial genomes shed light on interconnected biogeochemical processes in an aquifer system.</title>
        <authorList>
            <person name="Anantharaman K."/>
            <person name="Brown C.T."/>
            <person name="Hug L.A."/>
            <person name="Sharon I."/>
            <person name="Castelle C.J."/>
            <person name="Probst A.J."/>
            <person name="Thomas B.C."/>
            <person name="Singh A."/>
            <person name="Wilkins M.J."/>
            <person name="Karaoz U."/>
            <person name="Brodie E.L."/>
            <person name="Williams K.H."/>
            <person name="Hubbard S.S."/>
            <person name="Banfield J.F."/>
        </authorList>
    </citation>
    <scope>NUCLEOTIDE SEQUENCE [LARGE SCALE GENOMIC DNA]</scope>
</reference>
<evidence type="ECO:0000313" key="2">
    <source>
        <dbReference type="EMBL" id="OGD97149.1"/>
    </source>
</evidence>
<dbReference type="InterPro" id="IPR002156">
    <property type="entry name" value="RNaseH_domain"/>
</dbReference>
<dbReference type="Proteomes" id="UP000176740">
    <property type="component" value="Unassembled WGS sequence"/>
</dbReference>
<dbReference type="PROSITE" id="PS50879">
    <property type="entry name" value="RNASE_H_1"/>
    <property type="match status" value="1"/>
</dbReference>
<name>A0A1F5GZA3_9BACT</name>
<feature type="domain" description="RNase H type-1" evidence="1">
    <location>
        <begin position="1"/>
        <end position="135"/>
    </location>
</feature>
<dbReference type="PANTHER" id="PTHR47723:SF24">
    <property type="entry name" value="RNASE H TYPE-1 DOMAIN-CONTAINING PROTEIN"/>
    <property type="match status" value="1"/>
</dbReference>
<dbReference type="Gene3D" id="3.30.420.10">
    <property type="entry name" value="Ribonuclease H-like superfamily/Ribonuclease H"/>
    <property type="match status" value="1"/>
</dbReference>
<dbReference type="Pfam" id="PF13456">
    <property type="entry name" value="RVT_3"/>
    <property type="match status" value="1"/>
</dbReference>
<evidence type="ECO:0000313" key="3">
    <source>
        <dbReference type="Proteomes" id="UP000176740"/>
    </source>
</evidence>
<sequence>MLEVYCDGGARGNPGPAAYGFVVKDKGQIIKEGAGFMGIATNNIAEYTAIVEALKWLATNFNNQNLMFFVDSQLAASQLNGIFKVKNAKIRELLFKIRELENQFRQVFYKHIPREQNKEADRLVNEVLDKQVSAL</sequence>
<dbReference type="CDD" id="cd09279">
    <property type="entry name" value="RNase_HI_like"/>
    <property type="match status" value="1"/>
</dbReference>
<proteinExistence type="predicted"/>
<dbReference type="EMBL" id="MFBO01000037">
    <property type="protein sequence ID" value="OGD97149.1"/>
    <property type="molecule type" value="Genomic_DNA"/>
</dbReference>
<dbReference type="GO" id="GO:0004523">
    <property type="term" value="F:RNA-DNA hybrid ribonuclease activity"/>
    <property type="evidence" value="ECO:0007669"/>
    <property type="project" value="InterPro"/>
</dbReference>
<dbReference type="SUPFAM" id="SSF53098">
    <property type="entry name" value="Ribonuclease H-like"/>
    <property type="match status" value="1"/>
</dbReference>
<dbReference type="InterPro" id="IPR012337">
    <property type="entry name" value="RNaseH-like_sf"/>
</dbReference>
<dbReference type="AlphaFoldDB" id="A0A1F5GZA3"/>
<accession>A0A1F5GZA3</accession>
<gene>
    <name evidence="2" type="ORF">A3A49_00960</name>
</gene>
<evidence type="ECO:0000259" key="1">
    <source>
        <dbReference type="PROSITE" id="PS50879"/>
    </source>
</evidence>